<keyword evidence="6" id="KW-1185">Reference proteome</keyword>
<dbReference type="GO" id="GO:0003690">
    <property type="term" value="F:double-stranded DNA binding"/>
    <property type="evidence" value="ECO:0007669"/>
    <property type="project" value="TreeGrafter"/>
</dbReference>
<dbReference type="GO" id="GO:0000730">
    <property type="term" value="P:DNA recombinase assembly"/>
    <property type="evidence" value="ECO:0007669"/>
    <property type="project" value="TreeGrafter"/>
</dbReference>
<dbReference type="GO" id="GO:0003697">
    <property type="term" value="F:single-stranded DNA binding"/>
    <property type="evidence" value="ECO:0007669"/>
    <property type="project" value="TreeGrafter"/>
</dbReference>
<feature type="region of interest" description="Disordered" evidence="3">
    <location>
        <begin position="721"/>
        <end position="782"/>
    </location>
</feature>
<dbReference type="GO" id="GO:0005524">
    <property type="term" value="F:ATP binding"/>
    <property type="evidence" value="ECO:0007669"/>
    <property type="project" value="UniProtKB-KW"/>
</dbReference>
<evidence type="ECO:0000256" key="3">
    <source>
        <dbReference type="SAM" id="MobiDB-lite"/>
    </source>
</evidence>
<dbReference type="InterPro" id="IPR013632">
    <property type="entry name" value="Rad51_C"/>
</dbReference>
<feature type="region of interest" description="Disordered" evidence="3">
    <location>
        <begin position="563"/>
        <end position="656"/>
    </location>
</feature>
<dbReference type="SUPFAM" id="SSF52540">
    <property type="entry name" value="P-loop containing nucleoside triphosphate hydrolases"/>
    <property type="match status" value="1"/>
</dbReference>
<protein>
    <recommendedName>
        <fullName evidence="4">RecA family profile 1 domain-containing protein</fullName>
    </recommendedName>
</protein>
<dbReference type="InterPro" id="IPR020588">
    <property type="entry name" value="RecA_ATP-bd"/>
</dbReference>
<feature type="compositionally biased region" description="Acidic residues" evidence="3">
    <location>
        <begin position="727"/>
        <end position="737"/>
    </location>
</feature>
<dbReference type="EMBL" id="KZ559512">
    <property type="protein sequence ID" value="PLN84284.1"/>
    <property type="molecule type" value="Genomic_DNA"/>
</dbReference>
<dbReference type="Proteomes" id="UP000235023">
    <property type="component" value="Unassembled WGS sequence"/>
</dbReference>
<dbReference type="GO" id="GO:0061982">
    <property type="term" value="P:meiosis I cell cycle process"/>
    <property type="evidence" value="ECO:0007669"/>
    <property type="project" value="UniProtKB-ARBA"/>
</dbReference>
<evidence type="ECO:0000256" key="1">
    <source>
        <dbReference type="ARBA" id="ARBA00022741"/>
    </source>
</evidence>
<accession>A0A2J5I3G6</accession>
<dbReference type="SMART" id="SM00382">
    <property type="entry name" value="AAA"/>
    <property type="match status" value="1"/>
</dbReference>
<dbReference type="PROSITE" id="PS50162">
    <property type="entry name" value="RECA_2"/>
    <property type="match status" value="1"/>
</dbReference>
<organism evidence="5 6">
    <name type="scientific">Aspergillus taichungensis</name>
    <dbReference type="NCBI Taxonomy" id="482145"/>
    <lineage>
        <taxon>Eukaryota</taxon>
        <taxon>Fungi</taxon>
        <taxon>Dikarya</taxon>
        <taxon>Ascomycota</taxon>
        <taxon>Pezizomycotina</taxon>
        <taxon>Eurotiomycetes</taxon>
        <taxon>Eurotiomycetidae</taxon>
        <taxon>Eurotiales</taxon>
        <taxon>Aspergillaceae</taxon>
        <taxon>Aspergillus</taxon>
        <taxon>Aspergillus subgen. Circumdati</taxon>
    </lineage>
</organism>
<keyword evidence="1" id="KW-0547">Nucleotide-binding</keyword>
<feature type="compositionally biased region" description="Polar residues" evidence="3">
    <location>
        <begin position="610"/>
        <end position="634"/>
    </location>
</feature>
<sequence>MASQTPLQSLAQNIHLYEPPSITDAPPSDPSLVILCTWLGGATPRRIHKYIEGYRGEFPGSCILLITSIVLDITLRTIHAIRARLQPARDAITRVLTTHNDRANVAAPNGDSSNSSSILLHIFSHGGSNTAVQLALSWQEEHNYPLPLGGVILDCSPGDTTFRRSYNAAVLSLPSETTPHVQSIGRALLYPTIATVTVLQHLHLMASVRDLRRQLNDPAVFGVGVPRLYLFSEADEMVGAHNVRSHAVNARRCGFAVDEVVFRSAEHCALVLEDAGRYWGAVRQFWGEVLPDFPTRLHAHIIPPLERSHISTVDLITLDPLEIAKRAHVPPADVRRLTTQVVRALHHDIGFEDEPLFEEPPSSSLNADAPLVPGPTTALDLSRWSAISTLDPALDALLGGGVPTGYLTEVTGESGSGKTQFLLSLLLSVQLPPPRGLGKSAVYISTEAPLSTSRLTQMLDSHPELSAAVPRPSLQNILSINAMDLETQDHILNYQLPVVVARHNVGLVIIDSITSNYRAEHSSSSLSGLSARSGELAKRGQMLRNLAASASLAVVVANQVSDRFEDTERPPLRIGGGAAAGSGTPFASSPSQRDPGPAGTASPLLRTRMQHSPGNLDPSSQHTALPSSPVSSSPYAGDEEGGPSHPQPPFDGSYLVGSPVRNEMLSLLHQQRFFTGWGDTRQSAFPTWSPYQRQPALKTPALGLVWATQIACRIALKKEERAATHDDGDENSPDDQEPPDKTASLESAEETPTEPPPATITDAKDRPPPSQPPDRPDRPTRRIMKLVFAPWTGGTALHGKDEPGVCDEVEFTIWEGGLRAIK</sequence>
<evidence type="ECO:0000313" key="5">
    <source>
        <dbReference type="EMBL" id="PLN84284.1"/>
    </source>
</evidence>
<dbReference type="AlphaFoldDB" id="A0A2J5I3G6"/>
<dbReference type="InterPro" id="IPR003593">
    <property type="entry name" value="AAA+_ATPase"/>
</dbReference>
<keyword evidence="2" id="KW-0067">ATP-binding</keyword>
<dbReference type="InterPro" id="IPR027417">
    <property type="entry name" value="P-loop_NTPase"/>
</dbReference>
<evidence type="ECO:0000313" key="6">
    <source>
        <dbReference type="Proteomes" id="UP000235023"/>
    </source>
</evidence>
<name>A0A2J5I3G6_9EURO</name>
<dbReference type="GO" id="GO:0000150">
    <property type="term" value="F:DNA strand exchange activity"/>
    <property type="evidence" value="ECO:0007669"/>
    <property type="project" value="TreeGrafter"/>
</dbReference>
<feature type="domain" description="RecA family profile 1" evidence="4">
    <location>
        <begin position="383"/>
        <end position="560"/>
    </location>
</feature>
<dbReference type="Pfam" id="PF05705">
    <property type="entry name" value="DUF829"/>
    <property type="match status" value="1"/>
</dbReference>
<dbReference type="InterPro" id="IPR008547">
    <property type="entry name" value="DUF829_TMEM53"/>
</dbReference>
<reference evidence="6" key="1">
    <citation type="submission" date="2017-12" db="EMBL/GenBank/DDBJ databases">
        <authorList>
            <consortium name="DOE Joint Genome Institute"/>
            <person name="Mondo S.J."/>
            <person name="Kjaerbolling I."/>
            <person name="Vesth T.C."/>
            <person name="Frisvad J.C."/>
            <person name="Nybo J.L."/>
            <person name="Theobald S."/>
            <person name="Kuo A."/>
            <person name="Bowyer P."/>
            <person name="Matsuda Y."/>
            <person name="Lyhne E.K."/>
            <person name="Kogle M.E."/>
            <person name="Clum A."/>
            <person name="Lipzen A."/>
            <person name="Salamov A."/>
            <person name="Ngan C.Y."/>
            <person name="Daum C."/>
            <person name="Chiniquy J."/>
            <person name="Barry K."/>
            <person name="LaButti K."/>
            <person name="Haridas S."/>
            <person name="Simmons B.A."/>
            <person name="Magnuson J.K."/>
            <person name="Mortensen U.H."/>
            <person name="Larsen T.O."/>
            <person name="Grigoriev I.V."/>
            <person name="Baker S.E."/>
            <person name="Andersen M.R."/>
            <person name="Nordberg H.P."/>
            <person name="Cantor M.N."/>
            <person name="Hua S.X."/>
        </authorList>
    </citation>
    <scope>NUCLEOTIDE SEQUENCE [LARGE SCALE GENOMIC DNA]</scope>
    <source>
        <strain evidence="6">IBT 19404</strain>
    </source>
</reference>
<dbReference type="GO" id="GO:0140664">
    <property type="term" value="F:ATP-dependent DNA damage sensor activity"/>
    <property type="evidence" value="ECO:0007669"/>
    <property type="project" value="InterPro"/>
</dbReference>
<dbReference type="GO" id="GO:0006312">
    <property type="term" value="P:mitotic recombination"/>
    <property type="evidence" value="ECO:0007669"/>
    <property type="project" value="TreeGrafter"/>
</dbReference>
<dbReference type="OrthoDB" id="77878at2759"/>
<gene>
    <name evidence="5" type="ORF">BDW42DRAFT_183640</name>
</gene>
<dbReference type="Gene3D" id="3.40.50.300">
    <property type="entry name" value="P-loop containing nucleotide triphosphate hydrolases"/>
    <property type="match status" value="1"/>
</dbReference>
<dbReference type="PANTHER" id="PTHR22942">
    <property type="entry name" value="RECA/RAD51/RADA DNA STRAND-PAIRING FAMILY MEMBER"/>
    <property type="match status" value="1"/>
</dbReference>
<dbReference type="GO" id="GO:0042148">
    <property type="term" value="P:DNA strand invasion"/>
    <property type="evidence" value="ECO:0007669"/>
    <property type="project" value="TreeGrafter"/>
</dbReference>
<dbReference type="PANTHER" id="PTHR22942:SF66">
    <property type="entry name" value="RE19845P"/>
    <property type="match status" value="1"/>
</dbReference>
<proteinExistence type="predicted"/>
<evidence type="ECO:0000259" key="4">
    <source>
        <dbReference type="PROSITE" id="PS50162"/>
    </source>
</evidence>
<evidence type="ECO:0000256" key="2">
    <source>
        <dbReference type="ARBA" id="ARBA00022840"/>
    </source>
</evidence>
<dbReference type="Pfam" id="PF08423">
    <property type="entry name" value="Rad51"/>
    <property type="match status" value="1"/>
</dbReference>